<evidence type="ECO:0000313" key="7">
    <source>
        <dbReference type="EMBL" id="KAF8770494.1"/>
    </source>
</evidence>
<dbReference type="EMBL" id="JABXBU010002228">
    <property type="protein sequence ID" value="KAF8770494.1"/>
    <property type="molecule type" value="Genomic_DNA"/>
</dbReference>
<keyword evidence="8" id="KW-1185">Reference proteome</keyword>
<dbReference type="Gene3D" id="4.10.280.10">
    <property type="entry name" value="Helix-loop-helix DNA-binding domain"/>
    <property type="match status" value="1"/>
</dbReference>
<dbReference type="CDD" id="cd19723">
    <property type="entry name" value="bHLH_TS_ASCL1_like"/>
    <property type="match status" value="1"/>
</dbReference>
<dbReference type="InterPro" id="IPR036638">
    <property type="entry name" value="HLH_DNA-bd_sf"/>
</dbReference>
<keyword evidence="3" id="KW-0238">DNA-binding</keyword>
<comment type="caution">
    <text evidence="7">The sequence shown here is derived from an EMBL/GenBank/DDBJ whole genome shotgun (WGS) entry which is preliminary data.</text>
</comment>
<evidence type="ECO:0000256" key="1">
    <source>
        <dbReference type="ARBA" id="ARBA00004123"/>
    </source>
</evidence>
<dbReference type="InterPro" id="IPR050283">
    <property type="entry name" value="E-box_TF_Regulators"/>
</dbReference>
<dbReference type="SUPFAM" id="SSF47459">
    <property type="entry name" value="HLH, helix-loop-helix DNA-binding domain"/>
    <property type="match status" value="1"/>
</dbReference>
<organism evidence="7 8">
    <name type="scientific">Argiope bruennichi</name>
    <name type="common">Wasp spider</name>
    <name type="synonym">Aranea bruennichi</name>
    <dbReference type="NCBI Taxonomy" id="94029"/>
    <lineage>
        <taxon>Eukaryota</taxon>
        <taxon>Metazoa</taxon>
        <taxon>Ecdysozoa</taxon>
        <taxon>Arthropoda</taxon>
        <taxon>Chelicerata</taxon>
        <taxon>Arachnida</taxon>
        <taxon>Araneae</taxon>
        <taxon>Araneomorphae</taxon>
        <taxon>Entelegynae</taxon>
        <taxon>Araneoidea</taxon>
        <taxon>Araneidae</taxon>
        <taxon>Argiope</taxon>
    </lineage>
</organism>
<feature type="domain" description="BHLH" evidence="6">
    <location>
        <begin position="109"/>
        <end position="161"/>
    </location>
</feature>
<dbReference type="GO" id="GO:0005634">
    <property type="term" value="C:nucleus"/>
    <property type="evidence" value="ECO:0007669"/>
    <property type="project" value="UniProtKB-SubCell"/>
</dbReference>
<dbReference type="OMA" id="CKRRIQL"/>
<dbReference type="GO" id="GO:0000981">
    <property type="term" value="F:DNA-binding transcription factor activity, RNA polymerase II-specific"/>
    <property type="evidence" value="ECO:0007669"/>
    <property type="project" value="TreeGrafter"/>
</dbReference>
<comment type="subcellular location">
    <subcellularLocation>
        <location evidence="1">Nucleus</location>
    </subcellularLocation>
</comment>
<dbReference type="GO" id="GO:0007399">
    <property type="term" value="P:nervous system development"/>
    <property type="evidence" value="ECO:0007669"/>
    <property type="project" value="UniProtKB-KW"/>
</dbReference>
<evidence type="ECO:0000256" key="2">
    <source>
        <dbReference type="ARBA" id="ARBA00022902"/>
    </source>
</evidence>
<keyword evidence="4" id="KW-0539">Nucleus</keyword>
<dbReference type="PANTHER" id="PTHR23349">
    <property type="entry name" value="BASIC HELIX-LOOP-HELIX TRANSCRIPTION FACTOR, TWIST"/>
    <property type="match status" value="1"/>
</dbReference>
<dbReference type="AlphaFoldDB" id="A0A8T0EFL2"/>
<sequence length="222" mass="24389">MASMALYSSSQPENLMGSSTTCYLVSSASNIDNSSLTYSSTTSTATHSPPSLVGTQQRIAPKLPIHQQQPQQQHKYLHQQDSSELMRCKRRIQLGQLPSSGKSMNPQPAAVARRNERERNRVRLVNLGFATLRQHVPSTTKNKKMSKVDTLKSAVEYIKRLQELLGETGGPQPGSVDENSYPMGGQSSTGSPTPSLCSDASSPYEVIHGEEEDELMDFASWF</sequence>
<dbReference type="Proteomes" id="UP000807504">
    <property type="component" value="Unassembled WGS sequence"/>
</dbReference>
<proteinExistence type="predicted"/>
<dbReference type="OrthoDB" id="5976910at2759"/>
<name>A0A8T0EFL2_ARGBR</name>
<feature type="region of interest" description="Disordered" evidence="5">
    <location>
        <begin position="164"/>
        <end position="201"/>
    </location>
</feature>
<dbReference type="Pfam" id="PF00010">
    <property type="entry name" value="HLH"/>
    <property type="match status" value="1"/>
</dbReference>
<evidence type="ECO:0000256" key="3">
    <source>
        <dbReference type="ARBA" id="ARBA00023125"/>
    </source>
</evidence>
<reference evidence="7" key="2">
    <citation type="submission" date="2020-06" db="EMBL/GenBank/DDBJ databases">
        <authorList>
            <person name="Sheffer M."/>
        </authorList>
    </citation>
    <scope>NUCLEOTIDE SEQUENCE</scope>
</reference>
<dbReference type="InterPro" id="IPR011598">
    <property type="entry name" value="bHLH_dom"/>
</dbReference>
<dbReference type="PROSITE" id="PS50888">
    <property type="entry name" value="BHLH"/>
    <property type="match status" value="1"/>
</dbReference>
<evidence type="ECO:0000256" key="5">
    <source>
        <dbReference type="SAM" id="MobiDB-lite"/>
    </source>
</evidence>
<evidence type="ECO:0000313" key="8">
    <source>
        <dbReference type="Proteomes" id="UP000807504"/>
    </source>
</evidence>
<evidence type="ECO:0000259" key="6">
    <source>
        <dbReference type="PROSITE" id="PS50888"/>
    </source>
</evidence>
<reference evidence="7" key="1">
    <citation type="journal article" date="2020" name="bioRxiv">
        <title>Chromosome-level reference genome of the European wasp spider Argiope bruennichi: a resource for studies on range expansion and evolutionary adaptation.</title>
        <authorList>
            <person name="Sheffer M.M."/>
            <person name="Hoppe A."/>
            <person name="Krehenwinkel H."/>
            <person name="Uhl G."/>
            <person name="Kuss A.W."/>
            <person name="Jensen L."/>
            <person name="Jensen C."/>
            <person name="Gillespie R.G."/>
            <person name="Hoff K.J."/>
            <person name="Prost S."/>
        </authorList>
    </citation>
    <scope>NUCLEOTIDE SEQUENCE</scope>
</reference>
<feature type="compositionally biased region" description="Low complexity" evidence="5">
    <location>
        <begin position="184"/>
        <end position="195"/>
    </location>
</feature>
<dbReference type="GO" id="GO:0046983">
    <property type="term" value="F:protein dimerization activity"/>
    <property type="evidence" value="ECO:0007669"/>
    <property type="project" value="InterPro"/>
</dbReference>
<dbReference type="SMART" id="SM00353">
    <property type="entry name" value="HLH"/>
    <property type="match status" value="1"/>
</dbReference>
<evidence type="ECO:0000256" key="4">
    <source>
        <dbReference type="ARBA" id="ARBA00023242"/>
    </source>
</evidence>
<protein>
    <submittedName>
        <fullName evidence="7">Achaete-scute like protein</fullName>
    </submittedName>
</protein>
<accession>A0A8T0EFL2</accession>
<keyword evidence="2" id="KW-0524">Neurogenesis</keyword>
<gene>
    <name evidence="7" type="ORF">HNY73_018015</name>
</gene>
<dbReference type="GO" id="GO:0000977">
    <property type="term" value="F:RNA polymerase II transcription regulatory region sequence-specific DNA binding"/>
    <property type="evidence" value="ECO:0007669"/>
    <property type="project" value="TreeGrafter"/>
</dbReference>
<dbReference type="PANTHER" id="PTHR23349:SF108">
    <property type="entry name" value="BHLH DOMAIN-CONTAINING PROTEIN"/>
    <property type="match status" value="1"/>
</dbReference>
<dbReference type="FunFam" id="4.10.280.10:FF:000029">
    <property type="entry name" value="Achaete-scute family bHLH transcription factor 1"/>
    <property type="match status" value="1"/>
</dbReference>